<dbReference type="Pfam" id="PF24883">
    <property type="entry name" value="NPHP3_N"/>
    <property type="match status" value="1"/>
</dbReference>
<keyword evidence="1" id="KW-0677">Repeat</keyword>
<dbReference type="SUPFAM" id="SSF52540">
    <property type="entry name" value="P-loop containing nucleoside triphosphate hydrolases"/>
    <property type="match status" value="1"/>
</dbReference>
<keyword evidence="4" id="KW-1185">Reference proteome</keyword>
<dbReference type="AlphaFoldDB" id="A0AAD6Y3P6"/>
<feature type="domain" description="Nephrocystin 3-like N-terminal" evidence="2">
    <location>
        <begin position="70"/>
        <end position="225"/>
    </location>
</feature>
<comment type="caution">
    <text evidence="3">The sequence shown here is derived from an EMBL/GenBank/DDBJ whole genome shotgun (WGS) entry which is preliminary data.</text>
</comment>
<evidence type="ECO:0000313" key="3">
    <source>
        <dbReference type="EMBL" id="KAJ7199762.1"/>
    </source>
</evidence>
<name>A0AAD6Y3P6_9AGAR</name>
<accession>A0AAD6Y3P6</accession>
<dbReference type="InterPro" id="IPR056884">
    <property type="entry name" value="NPHP3-like_N"/>
</dbReference>
<evidence type="ECO:0000259" key="2">
    <source>
        <dbReference type="Pfam" id="PF24883"/>
    </source>
</evidence>
<dbReference type="InterPro" id="IPR027417">
    <property type="entry name" value="P-loop_NTPase"/>
</dbReference>
<dbReference type="EMBL" id="JARJCW010000066">
    <property type="protein sequence ID" value="KAJ7199762.1"/>
    <property type="molecule type" value="Genomic_DNA"/>
</dbReference>
<dbReference type="Gene3D" id="3.40.50.300">
    <property type="entry name" value="P-loop containing nucleotide triphosphate hydrolases"/>
    <property type="match status" value="1"/>
</dbReference>
<protein>
    <recommendedName>
        <fullName evidence="2">Nephrocystin 3-like N-terminal domain-containing protein</fullName>
    </recommendedName>
</protein>
<dbReference type="PANTHER" id="PTHR10039">
    <property type="entry name" value="AMELOGENIN"/>
    <property type="match status" value="1"/>
</dbReference>
<organism evidence="3 4">
    <name type="scientific">Mycena pura</name>
    <dbReference type="NCBI Taxonomy" id="153505"/>
    <lineage>
        <taxon>Eukaryota</taxon>
        <taxon>Fungi</taxon>
        <taxon>Dikarya</taxon>
        <taxon>Basidiomycota</taxon>
        <taxon>Agaricomycotina</taxon>
        <taxon>Agaricomycetes</taxon>
        <taxon>Agaricomycetidae</taxon>
        <taxon>Agaricales</taxon>
        <taxon>Marasmiineae</taxon>
        <taxon>Mycenaceae</taxon>
        <taxon>Mycena</taxon>
    </lineage>
</organism>
<gene>
    <name evidence="3" type="ORF">GGX14DRAFT_699737</name>
</gene>
<sequence>MTLPQSESPLTQSPVEYDFHFNPTQYTGDDGLYLLHSAIAIGASHDSIERSPPPRCHPQTRKVVFEIILAWTKNAIRGPRIMWVHGEGGSGKSAISQTVAEYCAHSRQLGASFFFAHNRGDLSNGRLLFPTIAYKLASTIPGLRAPMSRAIQADTSILTQSLEVQVQKLIIEPFRMVRHPPTPTLIVIDGLDACEDAEMQHRILTLIGQLVVIHRLPLCFFITSRMQPAIQATFDSPVFRKVSARIPLDVFISHDDIRTFLCSEFAGIRQYHAPAMVGIPDPWPSADVIELLVHKSGGRFLYPSTVVKYVDDPRGRPAERLVEVVVAAASPPDALADPQSSLDELYHHILSGGGDPAALLRALGPLAMLYTPLPQHELELLLGASRGELTLALDGVRALVDLPQSPAHCARVAQTSTTEFLTDLPRALQFWVDAGAHHAVLARGCIRYLVEYLDGAEDVNLAMYQYVRRMWTKHLANASPVPPLLEELCEPRFVFSRMPYEVKAVIAWLQSIPNVPAELLCLWQGWQAEMQSSSAFYVT</sequence>
<evidence type="ECO:0000256" key="1">
    <source>
        <dbReference type="ARBA" id="ARBA00022737"/>
    </source>
</evidence>
<dbReference type="Proteomes" id="UP001219525">
    <property type="component" value="Unassembled WGS sequence"/>
</dbReference>
<proteinExistence type="predicted"/>
<dbReference type="PANTHER" id="PTHR10039:SF14">
    <property type="entry name" value="NACHT DOMAIN-CONTAINING PROTEIN"/>
    <property type="match status" value="1"/>
</dbReference>
<reference evidence="3" key="1">
    <citation type="submission" date="2023-03" db="EMBL/GenBank/DDBJ databases">
        <title>Massive genome expansion in bonnet fungi (Mycena s.s.) driven by repeated elements and novel gene families across ecological guilds.</title>
        <authorList>
            <consortium name="Lawrence Berkeley National Laboratory"/>
            <person name="Harder C.B."/>
            <person name="Miyauchi S."/>
            <person name="Viragh M."/>
            <person name="Kuo A."/>
            <person name="Thoen E."/>
            <person name="Andreopoulos B."/>
            <person name="Lu D."/>
            <person name="Skrede I."/>
            <person name="Drula E."/>
            <person name="Henrissat B."/>
            <person name="Morin E."/>
            <person name="Kohler A."/>
            <person name="Barry K."/>
            <person name="LaButti K."/>
            <person name="Morin E."/>
            <person name="Salamov A."/>
            <person name="Lipzen A."/>
            <person name="Mereny Z."/>
            <person name="Hegedus B."/>
            <person name="Baldrian P."/>
            <person name="Stursova M."/>
            <person name="Weitz H."/>
            <person name="Taylor A."/>
            <person name="Grigoriev I.V."/>
            <person name="Nagy L.G."/>
            <person name="Martin F."/>
            <person name="Kauserud H."/>
        </authorList>
    </citation>
    <scope>NUCLEOTIDE SEQUENCE</scope>
    <source>
        <strain evidence="3">9144</strain>
    </source>
</reference>
<evidence type="ECO:0000313" key="4">
    <source>
        <dbReference type="Proteomes" id="UP001219525"/>
    </source>
</evidence>